<dbReference type="GO" id="GO:0016020">
    <property type="term" value="C:membrane"/>
    <property type="evidence" value="ECO:0007669"/>
    <property type="project" value="UniProtKB-SubCell"/>
</dbReference>
<keyword evidence="11" id="KW-0723">Serine/threonine-protein kinase</keyword>
<dbReference type="SUPFAM" id="SSF52058">
    <property type="entry name" value="L domain-like"/>
    <property type="match status" value="1"/>
</dbReference>
<dbReference type="PANTHER" id="PTHR47986:SF10">
    <property type="entry name" value="RECEPTOR-LIKE KINASE TMK4"/>
    <property type="match status" value="1"/>
</dbReference>
<evidence type="ECO:0000256" key="1">
    <source>
        <dbReference type="ARBA" id="ARBA00004167"/>
    </source>
</evidence>
<reference evidence="12" key="1">
    <citation type="journal article" date="2018" name="Nat. Plants">
        <title>Whole-genome landscape of Medicago truncatula symbiotic genes.</title>
        <authorList>
            <person name="Pecrix Y."/>
            <person name="Staton S.E."/>
            <person name="Sallet E."/>
            <person name="Lelandais-Briere C."/>
            <person name="Moreau S."/>
            <person name="Carrere S."/>
            <person name="Blein T."/>
            <person name="Jardinaud M.F."/>
            <person name="Latrasse D."/>
            <person name="Zouine M."/>
            <person name="Zahm M."/>
            <person name="Kreplak J."/>
            <person name="Mayjonade B."/>
            <person name="Satge C."/>
            <person name="Perez M."/>
            <person name="Cauet S."/>
            <person name="Marande W."/>
            <person name="Chantry-Darmon C."/>
            <person name="Lopez-Roques C."/>
            <person name="Bouchez O."/>
            <person name="Berard A."/>
            <person name="Debelle F."/>
            <person name="Munos S."/>
            <person name="Bendahmane A."/>
            <person name="Berges H."/>
            <person name="Niebel A."/>
            <person name="Buitink J."/>
            <person name="Frugier F."/>
            <person name="Benhamed M."/>
            <person name="Crespi M."/>
            <person name="Gouzy J."/>
            <person name="Gamas P."/>
        </authorList>
    </citation>
    <scope>NUCLEOTIDE SEQUENCE [LARGE SCALE GENOMIC DNA]</scope>
    <source>
        <strain evidence="12">cv. Jemalong A17</strain>
    </source>
</reference>
<dbReference type="InterPro" id="IPR003591">
    <property type="entry name" value="Leu-rich_rpt_typical-subtyp"/>
</dbReference>
<organism evidence="11 12">
    <name type="scientific">Medicago truncatula</name>
    <name type="common">Barrel medic</name>
    <name type="synonym">Medicago tribuloides</name>
    <dbReference type="NCBI Taxonomy" id="3880"/>
    <lineage>
        <taxon>Eukaryota</taxon>
        <taxon>Viridiplantae</taxon>
        <taxon>Streptophyta</taxon>
        <taxon>Embryophyta</taxon>
        <taxon>Tracheophyta</taxon>
        <taxon>Spermatophyta</taxon>
        <taxon>Magnoliopsida</taxon>
        <taxon>eudicotyledons</taxon>
        <taxon>Gunneridae</taxon>
        <taxon>Pentapetalae</taxon>
        <taxon>rosids</taxon>
        <taxon>fabids</taxon>
        <taxon>Fabales</taxon>
        <taxon>Fabaceae</taxon>
        <taxon>Papilionoideae</taxon>
        <taxon>50 kb inversion clade</taxon>
        <taxon>NPAAA clade</taxon>
        <taxon>Hologalegina</taxon>
        <taxon>IRL clade</taxon>
        <taxon>Trifolieae</taxon>
        <taxon>Medicago</taxon>
    </lineage>
</organism>
<keyword evidence="9" id="KW-0325">Glycoprotein</keyword>
<evidence type="ECO:0000256" key="2">
    <source>
        <dbReference type="ARBA" id="ARBA00022614"/>
    </source>
</evidence>
<dbReference type="GO" id="GO:0004674">
    <property type="term" value="F:protein serine/threonine kinase activity"/>
    <property type="evidence" value="ECO:0007669"/>
    <property type="project" value="UniProtKB-KW"/>
</dbReference>
<evidence type="ECO:0000256" key="9">
    <source>
        <dbReference type="ARBA" id="ARBA00023180"/>
    </source>
</evidence>
<dbReference type="AlphaFoldDB" id="A0A396JUW0"/>
<dbReference type="PANTHER" id="PTHR47986">
    <property type="entry name" value="OSJNBA0070M12.3 PROTEIN"/>
    <property type="match status" value="1"/>
</dbReference>
<keyword evidence="7" id="KW-0472">Membrane</keyword>
<dbReference type="Gramene" id="rna3864">
    <property type="protein sequence ID" value="RHN79995.1"/>
    <property type="gene ID" value="gene3864"/>
</dbReference>
<evidence type="ECO:0000256" key="5">
    <source>
        <dbReference type="ARBA" id="ARBA00022737"/>
    </source>
</evidence>
<dbReference type="InterPro" id="IPR032675">
    <property type="entry name" value="LRR_dom_sf"/>
</dbReference>
<evidence type="ECO:0000256" key="7">
    <source>
        <dbReference type="ARBA" id="ARBA00023136"/>
    </source>
</evidence>
<evidence type="ECO:0000256" key="8">
    <source>
        <dbReference type="ARBA" id="ARBA00023170"/>
    </source>
</evidence>
<keyword evidence="4 10" id="KW-0732">Signal</keyword>
<evidence type="ECO:0000256" key="10">
    <source>
        <dbReference type="SAM" id="SignalP"/>
    </source>
</evidence>
<keyword evidence="11" id="KW-0418">Kinase</keyword>
<keyword evidence="3" id="KW-0812">Transmembrane</keyword>
<keyword evidence="2" id="KW-0433">Leucine-rich repeat</keyword>
<keyword evidence="6" id="KW-1133">Transmembrane helix</keyword>
<comment type="subcellular location">
    <subcellularLocation>
        <location evidence="1">Membrane</location>
        <topology evidence="1">Single-pass membrane protein</topology>
    </subcellularLocation>
</comment>
<dbReference type="Gene3D" id="3.80.10.10">
    <property type="entry name" value="Ribonuclease Inhibitor"/>
    <property type="match status" value="1"/>
</dbReference>
<evidence type="ECO:0000256" key="4">
    <source>
        <dbReference type="ARBA" id="ARBA00022729"/>
    </source>
</evidence>
<dbReference type="EC" id="2.7.11.1" evidence="11"/>
<dbReference type="SMART" id="SM00369">
    <property type="entry name" value="LRR_TYP"/>
    <property type="match status" value="3"/>
</dbReference>
<proteinExistence type="predicted"/>
<gene>
    <name evidence="11" type="ORF">MtrunA17_Chr1g0183431</name>
</gene>
<name>A0A396JUW0_MEDTR</name>
<evidence type="ECO:0000313" key="12">
    <source>
        <dbReference type="Proteomes" id="UP000265566"/>
    </source>
</evidence>
<dbReference type="Proteomes" id="UP000265566">
    <property type="component" value="Chromosome 1"/>
</dbReference>
<evidence type="ECO:0000313" key="11">
    <source>
        <dbReference type="EMBL" id="RHN79995.1"/>
    </source>
</evidence>
<sequence length="255" mass="28726">MVLLFIFFLHQFVHPCLPLIPLANNTHHCKWTGVTCRSNCVTTNKLPSSSLVGTIPISINILTKLTHLDLRNNSLTGPLPEFRPLLIVLHTVDLSHNNFTSVPYDCFRVMLGLRYLNISNNLNLIEWIFPDLSDPKLLHTIDFEATNLIASLPPDMFELFPSLDTIVLSHNNLSGLLPLSLGNSKVTCLRLSDQGEGVGFTGGITLITSMISLYSSFHKCMEKKFYKHLCIVVFTFQENGETERTNLHLFCDILK</sequence>
<evidence type="ECO:0000256" key="6">
    <source>
        <dbReference type="ARBA" id="ARBA00022989"/>
    </source>
</evidence>
<accession>A0A396JUW0</accession>
<dbReference type="InterPro" id="IPR052422">
    <property type="entry name" value="Auxin_Ser/Thr_Kinase"/>
</dbReference>
<dbReference type="Pfam" id="PF00560">
    <property type="entry name" value="LRR_1"/>
    <property type="match status" value="3"/>
</dbReference>
<dbReference type="InterPro" id="IPR001611">
    <property type="entry name" value="Leu-rich_rpt"/>
</dbReference>
<feature type="chain" id="PRO_5017416106" evidence="10">
    <location>
        <begin position="19"/>
        <end position="255"/>
    </location>
</feature>
<keyword evidence="5" id="KW-0677">Repeat</keyword>
<keyword evidence="8" id="KW-0675">Receptor</keyword>
<feature type="signal peptide" evidence="10">
    <location>
        <begin position="1"/>
        <end position="18"/>
    </location>
</feature>
<keyword evidence="11" id="KW-0808">Transferase</keyword>
<evidence type="ECO:0000256" key="3">
    <source>
        <dbReference type="ARBA" id="ARBA00022692"/>
    </source>
</evidence>
<comment type="caution">
    <text evidence="11">The sequence shown here is derived from an EMBL/GenBank/DDBJ whole genome shotgun (WGS) entry which is preliminary data.</text>
</comment>
<dbReference type="EMBL" id="PSQE01000001">
    <property type="protein sequence ID" value="RHN79995.1"/>
    <property type="molecule type" value="Genomic_DNA"/>
</dbReference>
<protein>
    <submittedName>
        <fullName evidence="11">Putative non-specific serine/threonine protein kinase</fullName>
        <ecNumber evidence="11">2.7.11.1</ecNumber>
    </submittedName>
</protein>